<reference evidence="3" key="1">
    <citation type="journal article" date="2011" name="Nature">
        <title>Genome sequence and analysis of the tuber crop potato.</title>
        <authorList>
            <consortium name="The Potato Genome Sequencing Consortium"/>
        </authorList>
    </citation>
    <scope>NUCLEOTIDE SEQUENCE [LARGE SCALE GENOMIC DNA]</scope>
    <source>
        <strain evidence="3">cv. DM1-3 516 R44</strain>
    </source>
</reference>
<dbReference type="Gramene" id="PGSC0003DMT400014049">
    <property type="protein sequence ID" value="PGSC0003DMT400014049"/>
    <property type="gene ID" value="PGSC0003DMG400005505"/>
</dbReference>
<reference evidence="2" key="2">
    <citation type="submission" date="2015-06" db="UniProtKB">
        <authorList>
            <consortium name="EnsemblPlants"/>
        </authorList>
    </citation>
    <scope>IDENTIFICATION</scope>
    <source>
        <strain evidence="2">DM1-3 516 R44</strain>
    </source>
</reference>
<evidence type="ECO:0000313" key="3">
    <source>
        <dbReference type="Proteomes" id="UP000011115"/>
    </source>
</evidence>
<dbReference type="eggNOG" id="KOG0987">
    <property type="taxonomic scope" value="Eukaryota"/>
</dbReference>
<evidence type="ECO:0000259" key="1">
    <source>
        <dbReference type="Pfam" id="PF14214"/>
    </source>
</evidence>
<protein>
    <submittedName>
        <fullName evidence="2">Helicase</fullName>
    </submittedName>
</protein>
<dbReference type="Proteomes" id="UP000011115">
    <property type="component" value="Unassembled WGS sequence"/>
</dbReference>
<feature type="domain" description="Helitron helicase-like" evidence="1">
    <location>
        <begin position="2"/>
        <end position="133"/>
    </location>
</feature>
<dbReference type="InterPro" id="IPR025476">
    <property type="entry name" value="Helitron_helicase-like"/>
</dbReference>
<name>M1A3N6_SOLTU</name>
<dbReference type="PaxDb" id="4113-PGSC0003DMT400014049"/>
<dbReference type="Pfam" id="PF14214">
    <property type="entry name" value="Helitron_like_N"/>
    <property type="match status" value="1"/>
</dbReference>
<dbReference type="PANTHER" id="PTHR45786:SF66">
    <property type="entry name" value="HOOK MOTIF PROTEIN, PUTATIVE-RELATED"/>
    <property type="match status" value="1"/>
</dbReference>
<dbReference type="EnsemblPlants" id="PGSC0003DMT400014049">
    <property type="protein sequence ID" value="PGSC0003DMT400014049"/>
    <property type="gene ID" value="PGSC0003DMG400005505"/>
</dbReference>
<dbReference type="PANTHER" id="PTHR45786">
    <property type="entry name" value="DNA BINDING PROTEIN-LIKE"/>
    <property type="match status" value="1"/>
</dbReference>
<dbReference type="AlphaFoldDB" id="M1A3N6"/>
<organism evidence="2 3">
    <name type="scientific">Solanum tuberosum</name>
    <name type="common">Potato</name>
    <dbReference type="NCBI Taxonomy" id="4113"/>
    <lineage>
        <taxon>Eukaryota</taxon>
        <taxon>Viridiplantae</taxon>
        <taxon>Streptophyta</taxon>
        <taxon>Embryophyta</taxon>
        <taxon>Tracheophyta</taxon>
        <taxon>Spermatophyta</taxon>
        <taxon>Magnoliopsida</taxon>
        <taxon>eudicotyledons</taxon>
        <taxon>Gunneridae</taxon>
        <taxon>Pentapetalae</taxon>
        <taxon>asterids</taxon>
        <taxon>lamiids</taxon>
        <taxon>Solanales</taxon>
        <taxon>Solanaceae</taxon>
        <taxon>Solanoideae</taxon>
        <taxon>Solaneae</taxon>
        <taxon>Solanum</taxon>
    </lineage>
</organism>
<dbReference type="OMA" id="CTHILGR"/>
<dbReference type="HOGENOM" id="CLU_001324_3_3_1"/>
<evidence type="ECO:0000313" key="2">
    <source>
        <dbReference type="EnsemblPlants" id="PGSC0003DMT400014049"/>
    </source>
</evidence>
<dbReference type="STRING" id="4113.M1A3N6"/>
<proteinExistence type="predicted"/>
<accession>M1A3N6</accession>
<sequence>MIESSRLLFYRLHQTHLRADFYKGLQEAVLQGDTQPSSKGQRIILSSSFTGGTRYMLQNYQDAMSICKWAGYPDLFITFTCNPKWPEITRFVNSRGLAPEDRPDIITRVFKVKLDHLIKDLRDNKVFGQVKAGIIIALLLYHNCLFLI</sequence>
<keyword evidence="3" id="KW-1185">Reference proteome</keyword>
<dbReference type="InParanoid" id="M1A3N6"/>